<proteinExistence type="predicted"/>
<feature type="transmembrane region" description="Helical" evidence="1">
    <location>
        <begin position="31"/>
        <end position="48"/>
    </location>
</feature>
<reference evidence="2 3" key="1">
    <citation type="journal article" date="2010" name="Stand. Genomic Sci.">
        <title>Complete genome sequence of Ignisphaera aggregans type strain (AQ1.S1).</title>
        <authorList>
            <person name="Goker M."/>
            <person name="Held B."/>
            <person name="Lapidus A."/>
            <person name="Nolan M."/>
            <person name="Spring S."/>
            <person name="Yasawong M."/>
            <person name="Lucas S."/>
            <person name="Glavina Del Rio T."/>
            <person name="Tice H."/>
            <person name="Cheng J.F."/>
            <person name="Goodwin L."/>
            <person name="Tapia R."/>
            <person name="Pitluck S."/>
            <person name="Liolios K."/>
            <person name="Ivanova N."/>
            <person name="Mavromatis K."/>
            <person name="Mikhailova N."/>
            <person name="Pati A."/>
            <person name="Chen A."/>
            <person name="Palaniappan K."/>
            <person name="Brambilla E."/>
            <person name="Land M."/>
            <person name="Hauser L."/>
            <person name="Chang Y.J."/>
            <person name="Jeffries C.D."/>
            <person name="Brettin T."/>
            <person name="Detter J.C."/>
            <person name="Han C."/>
            <person name="Rohde M."/>
            <person name="Sikorski J."/>
            <person name="Woyke T."/>
            <person name="Bristow J."/>
            <person name="Eisen J.A."/>
            <person name="Markowitz V."/>
            <person name="Hugenholtz P."/>
            <person name="Kyrpides N.C."/>
            <person name="Klenk H.P."/>
        </authorList>
    </citation>
    <scope>NUCLEOTIDE SEQUENCE [LARGE SCALE GENOMIC DNA]</scope>
    <source>
        <strain evidence="3">DSM 17230 / JCM 13409 / AQ1.S1</strain>
    </source>
</reference>
<feature type="transmembrane region" description="Helical" evidence="1">
    <location>
        <begin position="7"/>
        <end position="25"/>
    </location>
</feature>
<keyword evidence="3" id="KW-1185">Reference proteome</keyword>
<evidence type="ECO:0000313" key="2">
    <source>
        <dbReference type="EMBL" id="ADM28289.1"/>
    </source>
</evidence>
<keyword evidence="1" id="KW-0812">Transmembrane</keyword>
<keyword evidence="1" id="KW-1133">Transmembrane helix</keyword>
<organism evidence="2 3">
    <name type="scientific">Ignisphaera aggregans (strain DSM 17230 / JCM 13409 / AQ1.S1)</name>
    <dbReference type="NCBI Taxonomy" id="583356"/>
    <lineage>
        <taxon>Archaea</taxon>
        <taxon>Thermoproteota</taxon>
        <taxon>Thermoprotei</taxon>
        <taxon>Desulfurococcales</taxon>
        <taxon>Desulfurococcaceae</taxon>
        <taxon>Ignisphaera</taxon>
    </lineage>
</organism>
<accession>E0SQV9</accession>
<dbReference type="KEGG" id="iag:Igag_1487"/>
<name>E0SQV9_IGNAA</name>
<keyword evidence="1" id="KW-0472">Membrane</keyword>
<evidence type="ECO:0000256" key="1">
    <source>
        <dbReference type="SAM" id="Phobius"/>
    </source>
</evidence>
<dbReference type="HOGENOM" id="CLU_3039014_0_0_2"/>
<dbReference type="Proteomes" id="UP000001304">
    <property type="component" value="Chromosome"/>
</dbReference>
<gene>
    <name evidence="2" type="ordered locus">Igag_1487</name>
</gene>
<dbReference type="STRING" id="583356.Igag_1487"/>
<dbReference type="AlphaFoldDB" id="E0SQV9"/>
<evidence type="ECO:0000313" key="3">
    <source>
        <dbReference type="Proteomes" id="UP000001304"/>
    </source>
</evidence>
<dbReference type="EMBL" id="CP002098">
    <property type="protein sequence ID" value="ADM28289.1"/>
    <property type="molecule type" value="Genomic_DNA"/>
</dbReference>
<protein>
    <submittedName>
        <fullName evidence="2">Uncharacterized protein</fullName>
    </submittedName>
</protein>
<sequence length="54" mass="6057">MQLDNKTRNLLMYTTLILIFLSIALAVLQRYIASIISILSALALLSFISEGEEK</sequence>
<dbReference type="BioCyc" id="IAGG583356:GHAH-1476-MONOMER"/>